<accession>A0A7W9SWT1</accession>
<dbReference type="EMBL" id="JACHGW010000008">
    <property type="protein sequence ID" value="MBB6053649.1"/>
    <property type="molecule type" value="Genomic_DNA"/>
</dbReference>
<gene>
    <name evidence="1" type="ORF">HNQ39_005491</name>
</gene>
<proteinExistence type="predicted"/>
<dbReference type="SUPFAM" id="SSF52540">
    <property type="entry name" value="P-loop containing nucleoside triphosphate hydrolases"/>
    <property type="match status" value="1"/>
</dbReference>
<sequence length="463" mass="51939">MNGFFVAGGNLAPDARCYVRRQADDALLAALLSREFSYVLDTRQVGKSSLMVRAAAQLRREEVRVAILDLTGVGQNVSPEQWYSGLLAQLGAAIGLEDALEDFSETRPQLGPAQRFFAALREVALPASPRPLTLFVDEIDAVRSLPFPTDEFFAGVRACYNRRADDPELLRLTFCLLGSATPDSLVRDARVTPFNIGQRIVPTDFTLLEARPLAEGFGDGGMHAIERILYWTDGHPYLTQRLCQAVAEVGRWDNDSVDRAVARLFFHESAREEETNLSFVQRRVLEGGEDVTALLELYRRARRREVKEEPGSPLGAILKLSGIVRSVRSQLRVRNRIYARVFDEAWINRSIPDGERRRQRAAFYRGLLPTASVGLAGLAATGVLTVRSVRAEREATRSLNEVRLREQRWKEALEALANERASHSSADAALRQLAEDRLRTSQEENLMLRKRLGISPETDLRLR</sequence>
<evidence type="ECO:0000313" key="1">
    <source>
        <dbReference type="EMBL" id="MBB6053649.1"/>
    </source>
</evidence>
<evidence type="ECO:0008006" key="3">
    <source>
        <dbReference type="Google" id="ProtNLM"/>
    </source>
</evidence>
<dbReference type="RefSeq" id="WP_184203743.1">
    <property type="nucleotide sequence ID" value="NZ_JACHGW010000008.1"/>
</dbReference>
<organism evidence="1 2">
    <name type="scientific">Armatimonas rosea</name>
    <dbReference type="NCBI Taxonomy" id="685828"/>
    <lineage>
        <taxon>Bacteria</taxon>
        <taxon>Bacillati</taxon>
        <taxon>Armatimonadota</taxon>
        <taxon>Armatimonadia</taxon>
        <taxon>Armatimonadales</taxon>
        <taxon>Armatimonadaceae</taxon>
        <taxon>Armatimonas</taxon>
    </lineage>
</organism>
<name>A0A7W9SWT1_ARMRO</name>
<protein>
    <recommendedName>
        <fullName evidence="3">AAA ATPase-like protein</fullName>
    </recommendedName>
</protein>
<dbReference type="InterPro" id="IPR027417">
    <property type="entry name" value="P-loop_NTPase"/>
</dbReference>
<keyword evidence="2" id="KW-1185">Reference proteome</keyword>
<dbReference type="Gene3D" id="3.40.50.300">
    <property type="entry name" value="P-loop containing nucleotide triphosphate hydrolases"/>
    <property type="match status" value="1"/>
</dbReference>
<dbReference type="Pfam" id="PF14516">
    <property type="entry name" value="AAA_35"/>
    <property type="match status" value="1"/>
</dbReference>
<dbReference type="Proteomes" id="UP000520814">
    <property type="component" value="Unassembled WGS sequence"/>
</dbReference>
<dbReference type="AlphaFoldDB" id="A0A7W9SWT1"/>
<comment type="caution">
    <text evidence="1">The sequence shown here is derived from an EMBL/GenBank/DDBJ whole genome shotgun (WGS) entry which is preliminary data.</text>
</comment>
<evidence type="ECO:0000313" key="2">
    <source>
        <dbReference type="Proteomes" id="UP000520814"/>
    </source>
</evidence>
<reference evidence="1 2" key="1">
    <citation type="submission" date="2020-08" db="EMBL/GenBank/DDBJ databases">
        <title>Genomic Encyclopedia of Type Strains, Phase IV (KMG-IV): sequencing the most valuable type-strain genomes for metagenomic binning, comparative biology and taxonomic classification.</title>
        <authorList>
            <person name="Goeker M."/>
        </authorList>
    </citation>
    <scope>NUCLEOTIDE SEQUENCE [LARGE SCALE GENOMIC DNA]</scope>
    <source>
        <strain evidence="1 2">DSM 23562</strain>
    </source>
</reference>